<organism evidence="1 2">
    <name type="scientific">Flavobacterium cutihirudinis</name>
    <dbReference type="NCBI Taxonomy" id="1265740"/>
    <lineage>
        <taxon>Bacteria</taxon>
        <taxon>Pseudomonadati</taxon>
        <taxon>Bacteroidota</taxon>
        <taxon>Flavobacteriia</taxon>
        <taxon>Flavobacteriales</taxon>
        <taxon>Flavobacteriaceae</taxon>
        <taxon>Flavobacterium</taxon>
    </lineage>
</organism>
<name>A0A3D9FV11_9FLAO</name>
<proteinExistence type="predicted"/>
<dbReference type="Proteomes" id="UP000257004">
    <property type="component" value="Unassembled WGS sequence"/>
</dbReference>
<dbReference type="RefSeq" id="WP_115887464.1">
    <property type="nucleotide sequence ID" value="NZ_QRDQ01000008.1"/>
</dbReference>
<evidence type="ECO:0000313" key="1">
    <source>
        <dbReference type="EMBL" id="RED24583.1"/>
    </source>
</evidence>
<dbReference type="EMBL" id="QRDQ01000008">
    <property type="protein sequence ID" value="RED24583.1"/>
    <property type="molecule type" value="Genomic_DNA"/>
</dbReference>
<reference evidence="1 2" key="1">
    <citation type="submission" date="2018-07" db="EMBL/GenBank/DDBJ databases">
        <title>Genomic Encyclopedia of Archaeal and Bacterial Type Strains, Phase II (KMG-II): from individual species to whole genera.</title>
        <authorList>
            <person name="Goeker M."/>
        </authorList>
    </citation>
    <scope>NUCLEOTIDE SEQUENCE [LARGE SCALE GENOMIC DNA]</scope>
    <source>
        <strain evidence="1 2">DSM 25795</strain>
    </source>
</reference>
<protein>
    <submittedName>
        <fullName evidence="1">Uncharacterized protein</fullName>
    </submittedName>
</protein>
<evidence type="ECO:0000313" key="2">
    <source>
        <dbReference type="Proteomes" id="UP000257004"/>
    </source>
</evidence>
<accession>A0A3D9FV11</accession>
<comment type="caution">
    <text evidence="1">The sequence shown here is derived from an EMBL/GenBank/DDBJ whole genome shotgun (WGS) entry which is preliminary data.</text>
</comment>
<gene>
    <name evidence="1" type="ORF">BD847_1313</name>
</gene>
<dbReference type="AlphaFoldDB" id="A0A3D9FV11"/>
<sequence>MKDIEQIYRNDFGISFYWKEGNEIIADKIQLLFKQMGFYFSVQELNEFHDLIEDCVTDQNDYDTSGVKRVFDKFLLKTPYVAIDLEISPIELNSIKDLVDGSLFRLNLNEYIYGSGMN</sequence>
<dbReference type="OrthoDB" id="1354274at2"/>
<keyword evidence="2" id="KW-1185">Reference proteome</keyword>